<evidence type="ECO:0000313" key="3">
    <source>
        <dbReference type="Proteomes" id="UP001592530"/>
    </source>
</evidence>
<dbReference type="Proteomes" id="UP001592530">
    <property type="component" value="Unassembled WGS sequence"/>
</dbReference>
<keyword evidence="1" id="KW-0472">Membrane</keyword>
<accession>A0ABV6XCK1</accession>
<evidence type="ECO:0008006" key="4">
    <source>
        <dbReference type="Google" id="ProtNLM"/>
    </source>
</evidence>
<gene>
    <name evidence="2" type="ORF">ACEZDB_35710</name>
</gene>
<dbReference type="RefSeq" id="WP_380559373.1">
    <property type="nucleotide sequence ID" value="NZ_JBHEZY010000024.1"/>
</dbReference>
<sequence length="162" mass="16900">MKTVTLGMFAVGFLILVARISWFAFRSGRSAGYRGLIPFATSVGTFAAAGAAAGGLIGTVLAWVRGRIGDVGDWALTKGTGAKGVHATKPADFGTLTPFGAVIMLALLIIAFVAWRSARRRPKKEIAWGAPAGLTMGPFFGAVTIVPLINLCGAWLIGGFFR</sequence>
<feature type="transmembrane region" description="Helical" evidence="1">
    <location>
        <begin position="37"/>
        <end position="64"/>
    </location>
</feature>
<evidence type="ECO:0000256" key="1">
    <source>
        <dbReference type="SAM" id="Phobius"/>
    </source>
</evidence>
<evidence type="ECO:0000313" key="2">
    <source>
        <dbReference type="EMBL" id="MFC1435993.1"/>
    </source>
</evidence>
<feature type="transmembrane region" description="Helical" evidence="1">
    <location>
        <begin position="6"/>
        <end position="25"/>
    </location>
</feature>
<organism evidence="2 3">
    <name type="scientific">Streptacidiphilus alkalitolerans</name>
    <dbReference type="NCBI Taxonomy" id="3342712"/>
    <lineage>
        <taxon>Bacteria</taxon>
        <taxon>Bacillati</taxon>
        <taxon>Actinomycetota</taxon>
        <taxon>Actinomycetes</taxon>
        <taxon>Kitasatosporales</taxon>
        <taxon>Streptomycetaceae</taxon>
        <taxon>Streptacidiphilus</taxon>
    </lineage>
</organism>
<feature type="transmembrane region" description="Helical" evidence="1">
    <location>
        <begin position="99"/>
        <end position="118"/>
    </location>
</feature>
<name>A0ABV6XCK1_9ACTN</name>
<dbReference type="EMBL" id="JBHEZY010000024">
    <property type="protein sequence ID" value="MFC1435993.1"/>
    <property type="molecule type" value="Genomic_DNA"/>
</dbReference>
<reference evidence="2 3" key="1">
    <citation type="submission" date="2024-09" db="EMBL/GenBank/DDBJ databases">
        <authorList>
            <person name="Lee S.D."/>
        </authorList>
    </citation>
    <scope>NUCLEOTIDE SEQUENCE [LARGE SCALE GENOMIC DNA]</scope>
    <source>
        <strain evidence="2 3">N1-3</strain>
    </source>
</reference>
<proteinExistence type="predicted"/>
<feature type="transmembrane region" description="Helical" evidence="1">
    <location>
        <begin position="139"/>
        <end position="161"/>
    </location>
</feature>
<keyword evidence="1" id="KW-0812">Transmembrane</keyword>
<protein>
    <recommendedName>
        <fullName evidence="4">Prepilin type IV endopeptidase peptidase domain-containing protein</fullName>
    </recommendedName>
</protein>
<comment type="caution">
    <text evidence="2">The sequence shown here is derived from an EMBL/GenBank/DDBJ whole genome shotgun (WGS) entry which is preliminary data.</text>
</comment>
<keyword evidence="1" id="KW-1133">Transmembrane helix</keyword>